<evidence type="ECO:0000256" key="1">
    <source>
        <dbReference type="SAM" id="MobiDB-lite"/>
    </source>
</evidence>
<evidence type="ECO:0000256" key="2">
    <source>
        <dbReference type="SAM" id="Phobius"/>
    </source>
</evidence>
<name>A0A371NQB6_9MICO</name>
<dbReference type="RefSeq" id="WP_116243310.1">
    <property type="nucleotide sequence ID" value="NZ_QUAB01000047.1"/>
</dbReference>
<dbReference type="EMBL" id="QUAB01000047">
    <property type="protein sequence ID" value="REJ04368.1"/>
    <property type="molecule type" value="Genomic_DNA"/>
</dbReference>
<accession>A0A371NQB6</accession>
<dbReference type="InterPro" id="IPR018929">
    <property type="entry name" value="DUF2510"/>
</dbReference>
<dbReference type="OrthoDB" id="4966970at2"/>
<keyword evidence="5" id="KW-1185">Reference proteome</keyword>
<feature type="compositionally biased region" description="Acidic residues" evidence="1">
    <location>
        <begin position="200"/>
        <end position="210"/>
    </location>
</feature>
<sequence length="295" mass="30306">MSIPAGWYDDGSGRQRWWDGAQWTDQFAPEQFESGAPTSAGSLQQDLSAELAAAGVPEPAGQQSPGFAADGYPLTGQDTGSAYPGAYTPSAYPVGGVPGGPEKKKPTVLAWIAFGIAILGLLLCWIPFVGPFLPFVGLVLSIIVLFMKGAKWPGIVGLVVSIVGLVVAAVFTGLLVFALNQVNTYDGSSDSSSSDTPSEGTDDTTGDDTDSSSSTGRPTAEEVAAGVEVIIAGTGTTETFTDSQLLCFGEEFVASDIPDDVLQVIASGEPALTDAEALSAFGQELIDAAPTCALR</sequence>
<evidence type="ECO:0000313" key="4">
    <source>
        <dbReference type="EMBL" id="REJ04368.1"/>
    </source>
</evidence>
<proteinExistence type="predicted"/>
<feature type="region of interest" description="Disordered" evidence="1">
    <location>
        <begin position="22"/>
        <end position="42"/>
    </location>
</feature>
<evidence type="ECO:0000313" key="5">
    <source>
        <dbReference type="Proteomes" id="UP000262172"/>
    </source>
</evidence>
<gene>
    <name evidence="4" type="ORF">DY023_15840</name>
</gene>
<feature type="transmembrane region" description="Helical" evidence="2">
    <location>
        <begin position="132"/>
        <end position="148"/>
    </location>
</feature>
<evidence type="ECO:0000259" key="3">
    <source>
        <dbReference type="Pfam" id="PF10708"/>
    </source>
</evidence>
<feature type="compositionally biased region" description="Low complexity" evidence="1">
    <location>
        <begin position="186"/>
        <end position="199"/>
    </location>
</feature>
<keyword evidence="2" id="KW-0812">Transmembrane</keyword>
<feature type="domain" description="DUF2510" evidence="3">
    <location>
        <begin position="5"/>
        <end position="31"/>
    </location>
</feature>
<reference evidence="4 5" key="1">
    <citation type="submission" date="2018-08" db="EMBL/GenBank/DDBJ databases">
        <title>Isolation, diversity and antifungal activity of Actinobacteria from cow dung.</title>
        <authorList>
            <person name="Ling L."/>
        </authorList>
    </citation>
    <scope>NUCLEOTIDE SEQUENCE [LARGE SCALE GENOMIC DNA]</scope>
    <source>
        <strain evidence="4 5">NEAU-LLE</strain>
    </source>
</reference>
<feature type="region of interest" description="Disordered" evidence="1">
    <location>
        <begin position="185"/>
        <end position="221"/>
    </location>
</feature>
<protein>
    <submittedName>
        <fullName evidence="4">DUF2510 domain-containing protein</fullName>
    </submittedName>
</protein>
<comment type="caution">
    <text evidence="4">The sequence shown here is derived from an EMBL/GenBank/DDBJ whole genome shotgun (WGS) entry which is preliminary data.</text>
</comment>
<feature type="transmembrane region" description="Helical" evidence="2">
    <location>
        <begin position="108"/>
        <end position="126"/>
    </location>
</feature>
<keyword evidence="2" id="KW-0472">Membrane</keyword>
<dbReference type="Proteomes" id="UP000262172">
    <property type="component" value="Unassembled WGS sequence"/>
</dbReference>
<dbReference type="Pfam" id="PF10708">
    <property type="entry name" value="DUF2510"/>
    <property type="match status" value="1"/>
</dbReference>
<dbReference type="AlphaFoldDB" id="A0A371NQB6"/>
<keyword evidence="2" id="KW-1133">Transmembrane helix</keyword>
<feature type="transmembrane region" description="Helical" evidence="2">
    <location>
        <begin position="155"/>
        <end position="179"/>
    </location>
</feature>
<organism evidence="4 5">
    <name type="scientific">Microbacterium bovistercoris</name>
    <dbReference type="NCBI Taxonomy" id="2293570"/>
    <lineage>
        <taxon>Bacteria</taxon>
        <taxon>Bacillati</taxon>
        <taxon>Actinomycetota</taxon>
        <taxon>Actinomycetes</taxon>
        <taxon>Micrococcales</taxon>
        <taxon>Microbacteriaceae</taxon>
        <taxon>Microbacterium</taxon>
    </lineage>
</organism>